<reference evidence="2 3" key="1">
    <citation type="submission" date="2021-01" db="EMBL/GenBank/DDBJ databases">
        <title>Genomic Encyclopedia of Type Strains, Phase IV (KMG-IV): sequencing the most valuable type-strain genomes for metagenomic binning, comparative biology and taxonomic classification.</title>
        <authorList>
            <person name="Goeker M."/>
        </authorList>
    </citation>
    <scope>NUCLEOTIDE SEQUENCE [LARGE SCALE GENOMIC DNA]</scope>
    <source>
        <strain evidence="2 3">DSM 105453</strain>
    </source>
</reference>
<keyword evidence="3" id="KW-1185">Reference proteome</keyword>
<evidence type="ECO:0000313" key="3">
    <source>
        <dbReference type="Proteomes" id="UP000823485"/>
    </source>
</evidence>
<dbReference type="Gene3D" id="3.40.50.720">
    <property type="entry name" value="NAD(P)-binding Rossmann-like Domain"/>
    <property type="match status" value="1"/>
</dbReference>
<dbReference type="EMBL" id="JAFBFH010000049">
    <property type="protein sequence ID" value="MBM7717466.1"/>
    <property type="molecule type" value="Genomic_DNA"/>
</dbReference>
<comment type="caution">
    <text evidence="2">The sequence shown here is derived from an EMBL/GenBank/DDBJ whole genome shotgun (WGS) entry which is preliminary data.</text>
</comment>
<feature type="domain" description="Saccharopine dehydrogenase NADP binding" evidence="1">
    <location>
        <begin position="5"/>
        <end position="103"/>
    </location>
</feature>
<sequence length="353" mass="40178">MRKMMVIGASGVLGKLICIELIRVFDNQIKLIVTDYKNERGKQLANSLKNDVEFKYLDVNNIENVKQVIKNIDVVVVVLKQKNPTIQEVCMNNKILCVDVTPFYDFVEKVNIVNQMAENNDTGSIVMSGFFPGLSGLMVKKAVSNFDEIIEVNVGLLQNTNAQAGITGMLDMLKIVSQQVSFENKMIPGFTKKRKMYFANHLKEKELRLIHHSEKIVLQNQLAIHSINYWTCWNVNAFNTLVSFLRQIGFIEVIHKLNHTFLSQIVKHNPNKNENAFLTVEVKGIINNKEKVKIVSLSTFSDYHTTAMVTASLTKIAQQKKLQGVIYPFEVVHLDELLSEINCSNIVVEEFEK</sequence>
<dbReference type="Gene3D" id="3.30.360.10">
    <property type="entry name" value="Dihydrodipicolinate Reductase, domain 2"/>
    <property type="match status" value="1"/>
</dbReference>
<dbReference type="PANTHER" id="PTHR43796">
    <property type="entry name" value="CARBOXYNORSPERMIDINE SYNTHASE"/>
    <property type="match status" value="1"/>
</dbReference>
<dbReference type="InterPro" id="IPR036291">
    <property type="entry name" value="NAD(P)-bd_dom_sf"/>
</dbReference>
<gene>
    <name evidence="2" type="ORF">JOC94_004494</name>
</gene>
<evidence type="ECO:0000259" key="1">
    <source>
        <dbReference type="Pfam" id="PF03435"/>
    </source>
</evidence>
<accession>A0ABS2RFV3</accession>
<protein>
    <submittedName>
        <fullName evidence="2">Saccharopine dehydrogenase-like NADP-dependent oxidoreductase</fullName>
    </submittedName>
</protein>
<proteinExistence type="predicted"/>
<dbReference type="SUPFAM" id="SSF51735">
    <property type="entry name" value="NAD(P)-binding Rossmann-fold domains"/>
    <property type="match status" value="1"/>
</dbReference>
<name>A0ABS2RFV3_9BACI</name>
<evidence type="ECO:0000313" key="2">
    <source>
        <dbReference type="EMBL" id="MBM7717466.1"/>
    </source>
</evidence>
<dbReference type="RefSeq" id="WP_077113043.1">
    <property type="nucleotide sequence ID" value="NZ_JAFBFH010000049.1"/>
</dbReference>
<dbReference type="Proteomes" id="UP000823485">
    <property type="component" value="Unassembled WGS sequence"/>
</dbReference>
<dbReference type="InterPro" id="IPR005097">
    <property type="entry name" value="Sacchrp_dh_NADP-bd"/>
</dbReference>
<dbReference type="Pfam" id="PF03435">
    <property type="entry name" value="Sacchrp_dh_NADP"/>
    <property type="match status" value="1"/>
</dbReference>
<organism evidence="2 3">
    <name type="scientific">Siminovitchia thermophila</name>
    <dbReference type="NCBI Taxonomy" id="1245522"/>
    <lineage>
        <taxon>Bacteria</taxon>
        <taxon>Bacillati</taxon>
        <taxon>Bacillota</taxon>
        <taxon>Bacilli</taxon>
        <taxon>Bacillales</taxon>
        <taxon>Bacillaceae</taxon>
        <taxon>Siminovitchia</taxon>
    </lineage>
</organism>
<dbReference type="PANTHER" id="PTHR43796:SF2">
    <property type="entry name" value="CARBOXYNORSPERMIDINE SYNTHASE"/>
    <property type="match status" value="1"/>
</dbReference>